<dbReference type="AlphaFoldDB" id="A0A7I7YP27"/>
<gene>
    <name evidence="1" type="ORF">MPRM_03680</name>
</gene>
<dbReference type="Proteomes" id="UP000467105">
    <property type="component" value="Chromosome"/>
</dbReference>
<organism evidence="1 2">
    <name type="scientific">Mycobacterium parmense</name>
    <dbReference type="NCBI Taxonomy" id="185642"/>
    <lineage>
        <taxon>Bacteria</taxon>
        <taxon>Bacillati</taxon>
        <taxon>Actinomycetota</taxon>
        <taxon>Actinomycetes</taxon>
        <taxon>Mycobacteriales</taxon>
        <taxon>Mycobacteriaceae</taxon>
        <taxon>Mycobacterium</taxon>
        <taxon>Mycobacterium simiae complex</taxon>
    </lineage>
</organism>
<evidence type="ECO:0000313" key="2">
    <source>
        <dbReference type="Proteomes" id="UP000467105"/>
    </source>
</evidence>
<sequence>MRCGSQRATLGIYATPQASALAQSRVLADVSSFADTMFADGDGSCNGDLPRCVELHDIPRASGGDRVRIPVRLEGRRYLFRRRRPELRRRASDFHANQKRRSGRGGELLMHWTEVVAIERRLRIKPGGRLAVVNGPPESDSMFPMASGVDPDSASAVIGFAACREDLGLLDAVYAAAHTAAKVAWVGYPNPGRMVSDVHRDWVAGAVRRFGVEPVRHVSVDHNWSAVLLHPAGSSTPSQR</sequence>
<proteinExistence type="predicted"/>
<evidence type="ECO:0000313" key="1">
    <source>
        <dbReference type="EMBL" id="BBZ43087.1"/>
    </source>
</evidence>
<name>A0A7I7YP27_9MYCO</name>
<accession>A0A7I7YP27</accession>
<keyword evidence="2" id="KW-1185">Reference proteome</keyword>
<dbReference type="EMBL" id="AP022614">
    <property type="protein sequence ID" value="BBZ43087.1"/>
    <property type="molecule type" value="Genomic_DNA"/>
</dbReference>
<protein>
    <submittedName>
        <fullName evidence="1">Uncharacterized protein</fullName>
    </submittedName>
</protein>
<reference evidence="1 2" key="1">
    <citation type="journal article" date="2019" name="Emerg. Microbes Infect.">
        <title>Comprehensive subspecies identification of 175 nontuberculous mycobacteria species based on 7547 genomic profiles.</title>
        <authorList>
            <person name="Matsumoto Y."/>
            <person name="Kinjo T."/>
            <person name="Motooka D."/>
            <person name="Nabeya D."/>
            <person name="Jung N."/>
            <person name="Uechi K."/>
            <person name="Horii T."/>
            <person name="Iida T."/>
            <person name="Fujita J."/>
            <person name="Nakamura S."/>
        </authorList>
    </citation>
    <scope>NUCLEOTIDE SEQUENCE [LARGE SCALE GENOMIC DNA]</scope>
    <source>
        <strain evidence="1 2">JCM 14742</strain>
    </source>
</reference>